<keyword evidence="2 6" id="KW-0121">Carboxypeptidase</keyword>
<dbReference type="PROSITE" id="PS00131">
    <property type="entry name" value="CARBOXYPEPT_SER_SER"/>
    <property type="match status" value="1"/>
</dbReference>
<dbReference type="OrthoDB" id="443318at2759"/>
<dbReference type="InterPro" id="IPR001563">
    <property type="entry name" value="Peptidase_S10"/>
</dbReference>
<evidence type="ECO:0000256" key="6">
    <source>
        <dbReference type="RuleBase" id="RU361156"/>
    </source>
</evidence>
<name>A0A2R6NIC5_9APHY</name>
<evidence type="ECO:0000256" key="2">
    <source>
        <dbReference type="ARBA" id="ARBA00022645"/>
    </source>
</evidence>
<evidence type="ECO:0000256" key="5">
    <source>
        <dbReference type="ARBA" id="ARBA00023180"/>
    </source>
</evidence>
<dbReference type="SUPFAM" id="SSF53474">
    <property type="entry name" value="alpha/beta-Hydrolases"/>
    <property type="match status" value="1"/>
</dbReference>
<evidence type="ECO:0000256" key="3">
    <source>
        <dbReference type="ARBA" id="ARBA00022670"/>
    </source>
</evidence>
<dbReference type="InterPro" id="IPR018202">
    <property type="entry name" value="Ser_caboxypep_ser_AS"/>
</dbReference>
<dbReference type="PANTHER" id="PTHR11802:SF452">
    <property type="entry name" value="CARBOXYPEPTIDASE"/>
    <property type="match status" value="1"/>
</dbReference>
<comment type="caution">
    <text evidence="7">The sequence shown here is derived from an EMBL/GenBank/DDBJ whole genome shotgun (WGS) entry which is preliminary data.</text>
</comment>
<keyword evidence="4 6" id="KW-0378">Hydrolase</keyword>
<sequence length="219" mass="24438">MGLLFELGPCTIANEGENTTVNDHGWNTYSNLLFLDQPADVGYSYSSGGVPVDNSPVAAEDVYAFLQLFLSRYPEYESAPFHVAGESYGGTYVPHIVSEIHRRNKKLDVSDGGSPSTLRKDLKKIHLESVILANGLTDPYVQFGKIPEYACEGPYALFKRGSPECDSLREKARTCQRLIQNCYDFQSRLTCLPPTHYCTNQLFEPFSSQCQSIAYVNLL</sequence>
<organism evidence="7 8">
    <name type="scientific">Hermanssonia centrifuga</name>
    <dbReference type="NCBI Taxonomy" id="98765"/>
    <lineage>
        <taxon>Eukaryota</taxon>
        <taxon>Fungi</taxon>
        <taxon>Dikarya</taxon>
        <taxon>Basidiomycota</taxon>
        <taxon>Agaricomycotina</taxon>
        <taxon>Agaricomycetes</taxon>
        <taxon>Polyporales</taxon>
        <taxon>Meruliaceae</taxon>
        <taxon>Hermanssonia</taxon>
    </lineage>
</organism>
<dbReference type="EC" id="3.4.16.-" evidence="6"/>
<dbReference type="Pfam" id="PF00450">
    <property type="entry name" value="Peptidase_S10"/>
    <property type="match status" value="1"/>
</dbReference>
<evidence type="ECO:0000256" key="4">
    <source>
        <dbReference type="ARBA" id="ARBA00022801"/>
    </source>
</evidence>
<reference evidence="7 8" key="1">
    <citation type="submission" date="2018-02" db="EMBL/GenBank/DDBJ databases">
        <title>Genome sequence of the basidiomycete white-rot fungus Phlebia centrifuga.</title>
        <authorList>
            <person name="Granchi Z."/>
            <person name="Peng M."/>
            <person name="de Vries R.P."/>
            <person name="Hilden K."/>
            <person name="Makela M.R."/>
            <person name="Grigoriev I."/>
            <person name="Riley R."/>
        </authorList>
    </citation>
    <scope>NUCLEOTIDE SEQUENCE [LARGE SCALE GENOMIC DNA]</scope>
    <source>
        <strain evidence="7 8">FBCC195</strain>
    </source>
</reference>
<dbReference type="Gene3D" id="1.10.287.410">
    <property type="match status" value="1"/>
</dbReference>
<dbReference type="GO" id="GO:0000324">
    <property type="term" value="C:fungal-type vacuole"/>
    <property type="evidence" value="ECO:0007669"/>
    <property type="project" value="TreeGrafter"/>
</dbReference>
<dbReference type="AlphaFoldDB" id="A0A2R6NIC5"/>
<evidence type="ECO:0000256" key="1">
    <source>
        <dbReference type="ARBA" id="ARBA00009431"/>
    </source>
</evidence>
<dbReference type="GO" id="GO:0004185">
    <property type="term" value="F:serine-type carboxypeptidase activity"/>
    <property type="evidence" value="ECO:0007669"/>
    <property type="project" value="UniProtKB-UniRule"/>
</dbReference>
<keyword evidence="3 6" id="KW-0645">Protease</keyword>
<evidence type="ECO:0000313" key="7">
    <source>
        <dbReference type="EMBL" id="PSR72051.1"/>
    </source>
</evidence>
<proteinExistence type="inferred from homology"/>
<accession>A0A2R6NIC5</accession>
<dbReference type="Proteomes" id="UP000186601">
    <property type="component" value="Unassembled WGS sequence"/>
</dbReference>
<dbReference type="EMBL" id="MLYV02001223">
    <property type="protein sequence ID" value="PSR72051.1"/>
    <property type="molecule type" value="Genomic_DNA"/>
</dbReference>
<gene>
    <name evidence="7" type="ORF">PHLCEN_2v12081</name>
</gene>
<dbReference type="PANTHER" id="PTHR11802">
    <property type="entry name" value="SERINE PROTEASE FAMILY S10 SERINE CARBOXYPEPTIDASE"/>
    <property type="match status" value="1"/>
</dbReference>
<comment type="similarity">
    <text evidence="1 6">Belongs to the peptidase S10 family.</text>
</comment>
<protein>
    <recommendedName>
        <fullName evidence="6">Carboxypeptidase</fullName>
        <ecNumber evidence="6">3.4.16.-</ecNumber>
    </recommendedName>
</protein>
<dbReference type="GO" id="GO:0006508">
    <property type="term" value="P:proteolysis"/>
    <property type="evidence" value="ECO:0007669"/>
    <property type="project" value="UniProtKB-KW"/>
</dbReference>
<keyword evidence="8" id="KW-1185">Reference proteome</keyword>
<keyword evidence="5" id="KW-0325">Glycoprotein</keyword>
<dbReference type="InterPro" id="IPR029058">
    <property type="entry name" value="AB_hydrolase_fold"/>
</dbReference>
<dbReference type="Gene3D" id="3.40.50.1820">
    <property type="entry name" value="alpha/beta hydrolase"/>
    <property type="match status" value="1"/>
</dbReference>
<evidence type="ECO:0000313" key="8">
    <source>
        <dbReference type="Proteomes" id="UP000186601"/>
    </source>
</evidence>
<dbReference type="PRINTS" id="PR00724">
    <property type="entry name" value="CRBOXYPTASEC"/>
</dbReference>
<dbReference type="STRING" id="98765.A0A2R6NIC5"/>